<dbReference type="AlphaFoldDB" id="A0A2S8FMM9"/>
<gene>
    <name evidence="1" type="ORF">C5Y96_11380</name>
</gene>
<protein>
    <recommendedName>
        <fullName evidence="3">Peptidase C39-like domain-containing protein</fullName>
    </recommendedName>
</protein>
<proteinExistence type="predicted"/>
<sequence>MCLCLALAAQVANAQVIGQAEIGPNGCGPCAVVNSLSMAKNAKVLALLEGDSLQDQAQSFINDFGDGESIPYGARRAAYTKENGVADVDLLQMLQKIWPQNQTPSVSGTYLNREDDESPEEFVKRCHALMSASIDRGFHPLLSVRAMAAEHNKKDDKYEWNSKGGHWIAIHAVGEVTSDQRGFTFSFSDSLSGKICTGYLYIDLERPAVVPLDFTADDKGTEKWNWVSNSKTLTLIAPDMPLGTKRAKWHERTFIAVRYLISAED</sequence>
<evidence type="ECO:0000313" key="2">
    <source>
        <dbReference type="Proteomes" id="UP000240009"/>
    </source>
</evidence>
<dbReference type="EMBL" id="PUIA01000035">
    <property type="protein sequence ID" value="PQO33438.1"/>
    <property type="molecule type" value="Genomic_DNA"/>
</dbReference>
<evidence type="ECO:0008006" key="3">
    <source>
        <dbReference type="Google" id="ProtNLM"/>
    </source>
</evidence>
<reference evidence="1 2" key="1">
    <citation type="submission" date="2018-02" db="EMBL/GenBank/DDBJ databases">
        <title>Comparative genomes isolates from brazilian mangrove.</title>
        <authorList>
            <person name="Araujo J.E."/>
            <person name="Taketani R.G."/>
            <person name="Silva M.C.P."/>
            <person name="Loureco M.V."/>
            <person name="Andreote F.D."/>
        </authorList>
    </citation>
    <scope>NUCLEOTIDE SEQUENCE [LARGE SCALE GENOMIC DNA]</scope>
    <source>
        <strain evidence="1 2">HEX-2 MGV</strain>
    </source>
</reference>
<comment type="caution">
    <text evidence="1">The sequence shown here is derived from an EMBL/GenBank/DDBJ whole genome shotgun (WGS) entry which is preliminary data.</text>
</comment>
<accession>A0A2S8FMM9</accession>
<organism evidence="1 2">
    <name type="scientific">Blastopirellula marina</name>
    <dbReference type="NCBI Taxonomy" id="124"/>
    <lineage>
        <taxon>Bacteria</taxon>
        <taxon>Pseudomonadati</taxon>
        <taxon>Planctomycetota</taxon>
        <taxon>Planctomycetia</taxon>
        <taxon>Pirellulales</taxon>
        <taxon>Pirellulaceae</taxon>
        <taxon>Blastopirellula</taxon>
    </lineage>
</organism>
<name>A0A2S8FMM9_9BACT</name>
<evidence type="ECO:0000313" key="1">
    <source>
        <dbReference type="EMBL" id="PQO33438.1"/>
    </source>
</evidence>
<dbReference type="Proteomes" id="UP000240009">
    <property type="component" value="Unassembled WGS sequence"/>
</dbReference>